<dbReference type="SMART" id="SM00490">
    <property type="entry name" value="HELICc"/>
    <property type="match status" value="1"/>
</dbReference>
<dbReference type="InterPro" id="IPR000330">
    <property type="entry name" value="SNF2_N"/>
</dbReference>
<evidence type="ECO:0000256" key="6">
    <source>
        <dbReference type="PROSITE-ProRule" id="PRU01251"/>
    </source>
</evidence>
<reference evidence="14" key="1">
    <citation type="journal article" date="2015" name="PLoS Genet.">
        <title>The dynamic genome and transcriptome of the human fungal pathogen Blastomyces and close relative Emmonsia.</title>
        <authorList>
            <person name="Munoz J.F."/>
            <person name="Gauthier G.M."/>
            <person name="Desjardins C.A."/>
            <person name="Gallo J.E."/>
            <person name="Holder J."/>
            <person name="Sullivan T.D."/>
            <person name="Marty A.J."/>
            <person name="Carmen J.C."/>
            <person name="Chen Z."/>
            <person name="Ding L."/>
            <person name="Gujja S."/>
            <person name="Magrini V."/>
            <person name="Misas E."/>
            <person name="Mitreva M."/>
            <person name="Priest M."/>
            <person name="Saif S."/>
            <person name="Whiston E.A."/>
            <person name="Young S."/>
            <person name="Zeng Q."/>
            <person name="Goldman W.E."/>
            <person name="Mardis E.R."/>
            <person name="Taylor J.W."/>
            <person name="McEwen J.G."/>
            <person name="Clay O.K."/>
            <person name="Klein B.S."/>
            <person name="Cuomo C.A."/>
        </authorList>
    </citation>
    <scope>NUCLEOTIDE SEQUENCE [LARGE SCALE GENOMIC DNA]</scope>
    <source>
        <strain evidence="14">ER-3 / ATCC MYA-2586</strain>
    </source>
</reference>
<feature type="region of interest" description="Disordered" evidence="9">
    <location>
        <begin position="40"/>
        <end position="63"/>
    </location>
</feature>
<keyword evidence="1 6" id="KW-0677">Repeat</keyword>
<keyword evidence="5 7" id="KW-0143">Chaperone</keyword>
<dbReference type="InterPro" id="IPR001650">
    <property type="entry name" value="Helicase_C-like"/>
</dbReference>
<evidence type="ECO:0000256" key="3">
    <source>
        <dbReference type="ARBA" id="ARBA00022801"/>
    </source>
</evidence>
<dbReference type="Gene3D" id="1.10.1780.10">
    <property type="entry name" value="Clp, N-terminal domain"/>
    <property type="match status" value="1"/>
</dbReference>
<dbReference type="EMBL" id="EQ999973">
    <property type="protein sequence ID" value="OAS99634.1"/>
    <property type="molecule type" value="Genomic_DNA"/>
</dbReference>
<dbReference type="InterPro" id="IPR027417">
    <property type="entry name" value="P-loop_NTPase"/>
</dbReference>
<feature type="domain" description="Helicase C-terminal" evidence="11">
    <location>
        <begin position="1584"/>
        <end position="1749"/>
    </location>
</feature>
<keyword evidence="2 7" id="KW-0547">Nucleotide-binding</keyword>
<evidence type="ECO:0000259" key="10">
    <source>
        <dbReference type="PROSITE" id="PS51192"/>
    </source>
</evidence>
<dbReference type="CDD" id="cd19499">
    <property type="entry name" value="RecA-like_ClpB_Hsp104-like"/>
    <property type="match status" value="1"/>
</dbReference>
<dbReference type="CDD" id="cd18004">
    <property type="entry name" value="DEXHc_RAD54"/>
    <property type="match status" value="1"/>
</dbReference>
<evidence type="ECO:0000256" key="5">
    <source>
        <dbReference type="ARBA" id="ARBA00023186"/>
    </source>
</evidence>
<dbReference type="InterPro" id="IPR003593">
    <property type="entry name" value="AAA+_ATPase"/>
</dbReference>
<sequence>MSGAQLTDRANKALVDAHALAEQHAHPQLLPIHLAVSLLDPPPDESKDQQVTTHPSHQSSSASLFKRVVEKAHGDPQQLGRSLNRSLVRLPSQDPPPETVAPSPAISKVIRSATNLSKTQKDSYVAIDHLIAALAHDPTIQRALADANIPNVKMIDSAIQQIRGMKRVDSKTADTEEESENLKKFTIDMTSMAREGKIDPVIGREEEIRRVIRILSRRTKNNPVLIGEPGVGKTTVVEGLARRIVNADVPANLSNCKLLSLDVGSLVAGSKYRGEFEERMKGVLKEIEESKDTIVLFVDEIHLLMGAGSSGEGGMDAANLLKPMLARGQLHCIGATTLGEYRKYIEKDQAFERRFQQVLVKEPSVSETISILRGLKERYEVHHGVNILDGAIVSAANLASRYLTARRLPDSAVDLIDEAAAAVRVTRESQPEALDTLERRARQLQIEIHALEREKDTASKTRLETARQEAANVNEELRPMREKYESEKQRSKDIQDAKIKLDLLKVKRDEATRSGDTQTASDLIYYAIPDVEKLIERLEAERARVDAELSTQPGGGGETLLADAVGPEQINEIVARWTGIPITRLRTTEKDRLLHMESHLAKIVVGQREAVQSVSNAIRLQRSGLSNPNSPPSFLFCGPSGTGKTLLTKALAEFLFDDSKAMIRFDMSEYQERHSLSRMIGAPPGYVGHDSGGQLTEALRRRPFSILLFDEVEKAAKEVLTVLLQLMDDGRITDGQGRIVDAKNCIVVMTSNLGAEFLQRPTGTNDQIEPTTKELVMGALRNYFLPEFLNRISSIIIFNRLTRREIRKIVDVRLQEIQRRLELNDRSVTIECTDEVKDYLSNAGYSPVYGARPLSRLIEKEVLNRLAVLILRGSIKDGETARVVMENGRVAVLPNHANTESEDEEMIDEDQALMEMEEDLGEQDLYEKPPSTSTPSRSSSGDELVRDSGHISKRRKVSSETIDLTVNDNDDEDDNGKHGARSKDAPKVARVPKPSSNLRDPDRRPLIPKWNLPMEVHVDDGGTSVTDGGMETYYNVLWRKPTAKKHKTWDGDGILAVCGGYASLKDISGRHFGRIMFNSPLLPGSTLSIGGKEVEVDSVLSKKEYLSGRTFLGIAKPSPATIPIDRAMEYPRDSGPMSSISSAISTNGTIRLPPRTKIKRENGQNEGEKRPLNIAAPRSFATKNAFRNPLKESTVLVEISPSGNPVPRHDPTAPGAVIMKRPTLVPKGKQVVDVVLDPLLGKHLREHQREGVKFLYECVMGMRAFNGEGAILADEMGLGKTLQTIALIWTLLKQNPIYEAQPVVKKALIVCPVTLIDNWRKEFRKWLGNERIGVFVADAKRTRLTDFTMGKSYSVMIIGYERLRTVQEELSKGSGIDIVIADEGHRMRTVQNKSAQAIQSLNTSRRIILSGTPIQNDLTEFFAMVDFVNPGLLGTFKMFMKEFEGPIVKSRQPGALKKDIEKGEARSEELANLTSLFILRRTADILSEYLPPKTEYVLFCNPTSSQKNIYRHVLTSPVFQSALGNSESALQLITILKKLCNSPSLLNPRNCDETPNSTLSALVSSLPPNILRHLSPSSSGKIRVLDQLLHNIRHTTSEKVVLISNYTSTLDLLATLLTSLSLPFLRLDGSTPASKRQGLVDDFNRSSSSSVFAFLLSAKAGGTGLNLIGASRLVLFDVDWNPATDMQAMARIHRDGQKRHCRIYRLLLKGALEEKIWQRQVTKIGLADSVMDQKKGVSQFSREELKDLFRLDEGTTCQTHDLLGCECDGRGEGETASKLHKGDIIDVSKSDNEPDTSDSAEDEDEDESMDFAKLIKASQLQTLTSENTTNGNFSSKTKKRKSKMRSLMQYSHIDTSLLCDTPSPDQSLEDFDSDNNNNNNKKKKKKNLEAHVDDDVLLSLLKEEGNGVGYLFKKSGSSEIPLSHI</sequence>
<dbReference type="InterPro" id="IPR019489">
    <property type="entry name" value="Clp_ATPase_C"/>
</dbReference>
<dbReference type="InterPro" id="IPR036628">
    <property type="entry name" value="Clp_N_dom_sf"/>
</dbReference>
<dbReference type="CDD" id="cd18793">
    <property type="entry name" value="SF2_C_SNF"/>
    <property type="match status" value="1"/>
</dbReference>
<dbReference type="SMART" id="SM00487">
    <property type="entry name" value="DEXDc"/>
    <property type="match status" value="1"/>
</dbReference>
<gene>
    <name evidence="13" type="ORF">BDCG_16237</name>
</gene>
<evidence type="ECO:0000256" key="1">
    <source>
        <dbReference type="ARBA" id="ARBA00022737"/>
    </source>
</evidence>
<dbReference type="InterPro" id="IPR028299">
    <property type="entry name" value="ClpA/B_CS2"/>
</dbReference>
<dbReference type="PROSITE" id="PS51192">
    <property type="entry name" value="HELICASE_ATP_BIND_1"/>
    <property type="match status" value="1"/>
</dbReference>
<dbReference type="InterPro" id="IPR050130">
    <property type="entry name" value="ClpA_ClpB"/>
</dbReference>
<feature type="region of interest" description="Disordered" evidence="9">
    <location>
        <begin position="1857"/>
        <end position="1887"/>
    </location>
</feature>
<evidence type="ECO:0000259" key="11">
    <source>
        <dbReference type="PROSITE" id="PS51194"/>
    </source>
</evidence>
<dbReference type="PROSITE" id="PS51903">
    <property type="entry name" value="CLP_R"/>
    <property type="match status" value="1"/>
</dbReference>
<dbReference type="Proteomes" id="UP000002039">
    <property type="component" value="Unassembled WGS sequence"/>
</dbReference>
<dbReference type="SUPFAM" id="SSF52540">
    <property type="entry name" value="P-loop containing nucleoside triphosphate hydrolases"/>
    <property type="match status" value="4"/>
</dbReference>
<evidence type="ECO:0000259" key="12">
    <source>
        <dbReference type="PROSITE" id="PS51903"/>
    </source>
</evidence>
<feature type="domain" description="Clp R" evidence="12">
    <location>
        <begin position="1"/>
        <end position="165"/>
    </location>
</feature>
<feature type="region of interest" description="Disordered" evidence="9">
    <location>
        <begin position="1775"/>
        <end position="1808"/>
    </location>
</feature>
<dbReference type="SUPFAM" id="SSF81923">
    <property type="entry name" value="Double Clp-N motif"/>
    <property type="match status" value="1"/>
</dbReference>
<dbReference type="RefSeq" id="XP_045279362.1">
    <property type="nucleotide sequence ID" value="XM_045425487.1"/>
</dbReference>
<keyword evidence="4 7" id="KW-0067">ATP-binding</keyword>
<keyword evidence="14" id="KW-1185">Reference proteome</keyword>
<evidence type="ECO:0000313" key="14">
    <source>
        <dbReference type="Proteomes" id="UP000002039"/>
    </source>
</evidence>
<feature type="region of interest" description="Disordered" evidence="9">
    <location>
        <begin position="923"/>
        <end position="1006"/>
    </location>
</feature>
<organism evidence="13 14">
    <name type="scientific">Ajellomyces dermatitidis (strain ER-3 / ATCC MYA-2586)</name>
    <name type="common">Blastomyces dermatitidis</name>
    <dbReference type="NCBI Taxonomy" id="559297"/>
    <lineage>
        <taxon>Eukaryota</taxon>
        <taxon>Fungi</taxon>
        <taxon>Dikarya</taxon>
        <taxon>Ascomycota</taxon>
        <taxon>Pezizomycotina</taxon>
        <taxon>Eurotiomycetes</taxon>
        <taxon>Eurotiomycetidae</taxon>
        <taxon>Onygenales</taxon>
        <taxon>Ajellomycetaceae</taxon>
        <taxon>Blastomyces</taxon>
    </lineage>
</organism>
<dbReference type="PROSITE" id="PS00870">
    <property type="entry name" value="CLPAB_1"/>
    <property type="match status" value="1"/>
</dbReference>
<dbReference type="Pfam" id="PF10431">
    <property type="entry name" value="ClpB_D2-small"/>
    <property type="match status" value="1"/>
</dbReference>
<dbReference type="SMART" id="SM01086">
    <property type="entry name" value="ClpB_D2-small"/>
    <property type="match status" value="1"/>
</dbReference>
<feature type="domain" description="Helicase ATP-binding" evidence="10">
    <location>
        <begin position="1261"/>
        <end position="1431"/>
    </location>
</feature>
<dbReference type="CDD" id="cd00009">
    <property type="entry name" value="AAA"/>
    <property type="match status" value="1"/>
</dbReference>
<feature type="coiled-coil region" evidence="8">
    <location>
        <begin position="434"/>
        <end position="548"/>
    </location>
</feature>
<dbReference type="Pfam" id="PF00004">
    <property type="entry name" value="AAA"/>
    <property type="match status" value="1"/>
</dbReference>
<dbReference type="InterPro" id="IPR041546">
    <property type="entry name" value="ClpA/ClpB_AAA_lid"/>
</dbReference>
<dbReference type="PROSITE" id="PS51194">
    <property type="entry name" value="HELICASE_CTER"/>
    <property type="match status" value="1"/>
</dbReference>
<dbReference type="InterPro" id="IPR049730">
    <property type="entry name" value="SNF2/RAD54-like_C"/>
</dbReference>
<proteinExistence type="inferred from homology"/>
<dbReference type="InterPro" id="IPR003959">
    <property type="entry name" value="ATPase_AAA_core"/>
</dbReference>
<evidence type="ECO:0000256" key="9">
    <source>
        <dbReference type="SAM" id="MobiDB-lite"/>
    </source>
</evidence>
<evidence type="ECO:0000256" key="2">
    <source>
        <dbReference type="ARBA" id="ARBA00022741"/>
    </source>
</evidence>
<protein>
    <recommendedName>
        <fullName evidence="15">Adenosinetriphosphatase</fullName>
    </recommendedName>
</protein>
<dbReference type="PROSITE" id="PS00871">
    <property type="entry name" value="CLPAB_2"/>
    <property type="match status" value="1"/>
</dbReference>
<accession>A0ABX2VQW3</accession>
<dbReference type="InterPro" id="IPR014001">
    <property type="entry name" value="Helicase_ATP-bd"/>
</dbReference>
<dbReference type="InterPro" id="IPR018368">
    <property type="entry name" value="ClpA/B_CS1"/>
</dbReference>
<dbReference type="InterPro" id="IPR001270">
    <property type="entry name" value="ClpA/B"/>
</dbReference>
<dbReference type="InterPro" id="IPR004176">
    <property type="entry name" value="Clp_R_N"/>
</dbReference>
<evidence type="ECO:0000313" key="13">
    <source>
        <dbReference type="EMBL" id="OAS99634.1"/>
    </source>
</evidence>
<name>A0ABX2VQW3_AJEDR</name>
<dbReference type="Pfam" id="PF17871">
    <property type="entry name" value="AAA_lid_9"/>
    <property type="match status" value="1"/>
</dbReference>
<dbReference type="PANTHER" id="PTHR11638:SF18">
    <property type="entry name" value="HEAT SHOCK PROTEIN 104"/>
    <property type="match status" value="1"/>
</dbReference>
<dbReference type="Gene3D" id="1.10.8.60">
    <property type="match status" value="1"/>
</dbReference>
<feature type="compositionally biased region" description="Polar residues" evidence="9">
    <location>
        <begin position="49"/>
        <end position="63"/>
    </location>
</feature>
<dbReference type="Pfam" id="PF00176">
    <property type="entry name" value="SNF2-rel_dom"/>
    <property type="match status" value="1"/>
</dbReference>
<dbReference type="Gene3D" id="1.20.120.850">
    <property type="entry name" value="SWI2/SNF2 ATPases, N-terminal domain"/>
    <property type="match status" value="1"/>
</dbReference>
<dbReference type="Pfam" id="PF07724">
    <property type="entry name" value="AAA_2"/>
    <property type="match status" value="1"/>
</dbReference>
<evidence type="ECO:0008006" key="15">
    <source>
        <dbReference type="Google" id="ProtNLM"/>
    </source>
</evidence>
<feature type="region of interest" description="Disordered" evidence="9">
    <location>
        <begin position="1822"/>
        <end position="1845"/>
    </location>
</feature>
<keyword evidence="8" id="KW-0175">Coiled coil</keyword>
<feature type="compositionally biased region" description="Basic and acidic residues" evidence="9">
    <location>
        <begin position="975"/>
        <end position="987"/>
    </location>
</feature>
<dbReference type="Pfam" id="PF02861">
    <property type="entry name" value="Clp_N"/>
    <property type="match status" value="1"/>
</dbReference>
<feature type="compositionally biased region" description="Acidic residues" evidence="9">
    <location>
        <begin position="1793"/>
        <end position="1808"/>
    </location>
</feature>
<feature type="compositionally biased region" description="Polar residues" evidence="9">
    <location>
        <begin position="1822"/>
        <end position="1833"/>
    </location>
</feature>
<dbReference type="Gene3D" id="3.40.50.300">
    <property type="entry name" value="P-loop containing nucleotide triphosphate hydrolases"/>
    <property type="match status" value="4"/>
</dbReference>
<dbReference type="Pfam" id="PF00271">
    <property type="entry name" value="Helicase_C"/>
    <property type="match status" value="1"/>
</dbReference>
<feature type="compositionally biased region" description="Basic and acidic residues" evidence="9">
    <location>
        <begin position="1775"/>
        <end position="1792"/>
    </location>
</feature>
<dbReference type="SMART" id="SM00382">
    <property type="entry name" value="AAA"/>
    <property type="match status" value="3"/>
</dbReference>
<feature type="compositionally biased region" description="Low complexity" evidence="9">
    <location>
        <begin position="929"/>
        <end position="939"/>
    </location>
</feature>
<comment type="similarity">
    <text evidence="7">Belongs to the ClpA/ClpB family.</text>
</comment>
<dbReference type="InterPro" id="IPR038718">
    <property type="entry name" value="SNF2-like_sf"/>
</dbReference>
<dbReference type="PRINTS" id="PR00300">
    <property type="entry name" value="CLPPROTEASEA"/>
</dbReference>
<evidence type="ECO:0000256" key="8">
    <source>
        <dbReference type="SAM" id="Coils"/>
    </source>
</evidence>
<keyword evidence="3" id="KW-0378">Hydrolase</keyword>
<dbReference type="PANTHER" id="PTHR11638">
    <property type="entry name" value="ATP-DEPENDENT CLP PROTEASE"/>
    <property type="match status" value="1"/>
</dbReference>
<evidence type="ECO:0000256" key="4">
    <source>
        <dbReference type="ARBA" id="ARBA00022840"/>
    </source>
</evidence>
<evidence type="ECO:0000256" key="7">
    <source>
        <dbReference type="RuleBase" id="RU004432"/>
    </source>
</evidence>
<dbReference type="Gene3D" id="3.40.50.10810">
    <property type="entry name" value="Tandem AAA-ATPase domain"/>
    <property type="match status" value="1"/>
</dbReference>
<dbReference type="GeneID" id="69031129"/>